<dbReference type="CDD" id="cd04168">
    <property type="entry name" value="TetM_like"/>
    <property type="match status" value="1"/>
</dbReference>
<dbReference type="InterPro" id="IPR053905">
    <property type="entry name" value="EF-G-like_DII"/>
</dbReference>
<dbReference type="CDD" id="cd01684">
    <property type="entry name" value="Tet_like_IV"/>
    <property type="match status" value="1"/>
</dbReference>
<dbReference type="PROSITE" id="PS51722">
    <property type="entry name" value="G_TR_2"/>
    <property type="match status" value="1"/>
</dbReference>
<keyword evidence="2" id="KW-0648">Protein biosynthesis</keyword>
<dbReference type="Pfam" id="PF00679">
    <property type="entry name" value="EFG_C"/>
    <property type="match status" value="1"/>
</dbReference>
<dbReference type="InterPro" id="IPR020568">
    <property type="entry name" value="Ribosomal_Su5_D2-typ_SF"/>
</dbReference>
<dbReference type="PRINTS" id="PR00315">
    <property type="entry name" value="ELONGATNFCT"/>
</dbReference>
<dbReference type="SUPFAM" id="SSF54980">
    <property type="entry name" value="EF-G C-terminal domain-like"/>
    <property type="match status" value="2"/>
</dbReference>
<dbReference type="RefSeq" id="WP_041046650.1">
    <property type="nucleotide sequence ID" value="NZ_JXAK01000008.1"/>
</dbReference>
<dbReference type="Gene3D" id="2.40.30.10">
    <property type="entry name" value="Translation factors"/>
    <property type="match status" value="1"/>
</dbReference>
<comment type="caution">
    <text evidence="5">The sequence shown here is derived from an EMBL/GenBank/DDBJ whole genome shotgun (WGS) entry which is preliminary data.</text>
</comment>
<organism evidence="5 6">
    <name type="scientific">Gordoniibacillus kamchatkensis</name>
    <dbReference type="NCBI Taxonomy" id="1590651"/>
    <lineage>
        <taxon>Bacteria</taxon>
        <taxon>Bacillati</taxon>
        <taxon>Bacillota</taxon>
        <taxon>Bacilli</taxon>
        <taxon>Bacillales</taxon>
        <taxon>Paenibacillaceae</taxon>
        <taxon>Gordoniibacillus</taxon>
    </lineage>
</organism>
<dbReference type="Gene3D" id="3.30.230.10">
    <property type="match status" value="1"/>
</dbReference>
<evidence type="ECO:0000259" key="4">
    <source>
        <dbReference type="PROSITE" id="PS51722"/>
    </source>
</evidence>
<protein>
    <submittedName>
        <fullName evidence="5">Tetracycline resistance protein</fullName>
    </submittedName>
</protein>
<feature type="domain" description="Tr-type G" evidence="4">
    <location>
        <begin position="1"/>
        <end position="251"/>
    </location>
</feature>
<reference evidence="5 6" key="1">
    <citation type="submission" date="2014-12" db="EMBL/GenBank/DDBJ databases">
        <title>Draft genome sequence of Paenibacillus kamchatkensis strain B-2647.</title>
        <authorList>
            <person name="Karlyshev A.V."/>
            <person name="Kudryashova E.B."/>
        </authorList>
    </citation>
    <scope>NUCLEOTIDE SEQUENCE [LARGE SCALE GENOMIC DNA]</scope>
    <source>
        <strain evidence="5 6">VKM B-2647</strain>
    </source>
</reference>
<evidence type="ECO:0000256" key="3">
    <source>
        <dbReference type="ARBA" id="ARBA00023134"/>
    </source>
</evidence>
<dbReference type="Gene3D" id="3.40.50.300">
    <property type="entry name" value="P-loop containing nucleotide triphosphate hydrolases"/>
    <property type="match status" value="1"/>
</dbReference>
<dbReference type="InterPro" id="IPR035647">
    <property type="entry name" value="EFG_III/V"/>
</dbReference>
<dbReference type="SUPFAM" id="SSF54211">
    <property type="entry name" value="Ribosomal protein S5 domain 2-like"/>
    <property type="match status" value="1"/>
</dbReference>
<dbReference type="InterPro" id="IPR000640">
    <property type="entry name" value="EFG_V-like"/>
</dbReference>
<dbReference type="InterPro" id="IPR005225">
    <property type="entry name" value="Small_GTP-bd"/>
</dbReference>
<dbReference type="InterPro" id="IPR014721">
    <property type="entry name" value="Ribsml_uS5_D2-typ_fold_subgr"/>
</dbReference>
<dbReference type="Pfam" id="PF00009">
    <property type="entry name" value="GTP_EFTU"/>
    <property type="match status" value="1"/>
</dbReference>
<dbReference type="NCBIfam" id="TIGR00231">
    <property type="entry name" value="small_GTP"/>
    <property type="match status" value="1"/>
</dbReference>
<keyword evidence="3" id="KW-0342">GTP-binding</keyword>
<dbReference type="Pfam" id="PF14492">
    <property type="entry name" value="EFG_III"/>
    <property type="match status" value="1"/>
</dbReference>
<evidence type="ECO:0000256" key="2">
    <source>
        <dbReference type="ARBA" id="ARBA00022917"/>
    </source>
</evidence>
<dbReference type="InterPro" id="IPR005517">
    <property type="entry name" value="Transl_elong_EFG/EF2_IV"/>
</dbReference>
<proteinExistence type="predicted"/>
<dbReference type="InterPro" id="IPR000795">
    <property type="entry name" value="T_Tr_GTP-bd_dom"/>
</dbReference>
<evidence type="ECO:0000256" key="1">
    <source>
        <dbReference type="ARBA" id="ARBA00022741"/>
    </source>
</evidence>
<gene>
    <name evidence="5" type="ORF">SD70_06175</name>
</gene>
<sequence length="668" mass="73216">MKTINMGILAHVDAGKTTLTEHILHEAKVIDKPGSVDKGNTLTDSMELERRRGITIKASAVSFMLKELKVNLLDTPGHADFISEVERSLSVLDGAVLVISAVEGIQAQTKVLMNTLMQLRIPTILFINKIDRSGADSAKVIQSIKEKLTDCAIPLYRGTNEGTADAAIAKNEWHGDSVLLEACIETLLLNDEYMLESYTNGKTFTEKELDDAVGNQAKLAKIYPLFVGAAAKGIGVKELIHGIETLLPANEGNGGPAGDCPALSAVVFKIEREAAGEKRAYIRLFSGAIRAREEVRISRRNRAGELESTADKIKNLSMLMNGTIAPAERIEAGDIGVVHGLKTIKIGDMIGEWNDRMRDVRLNEPNLESVIKPDRSEDAHKLFEALAYMAEEDPFIQVSRGGQNFGQEIYIRLYGEVQKEVIRTILLENYGIGAHFSETEIRCIEKPAGKGGALSVMGEAGNPFCATIGFSVEPAGENCGIVYELAVELGSLPLPFHKAIEDTVHQTLKQGLYGWEVADIKVTLTATGYASPVTVAGDFRKLVPLVLMEALRKAGTEVYEPMNSFEFNVPVRALSAALFQLAKKKAVFREPVLKKEEYLVTGTIPAAATEAFKSEVQSYTEGEGLFIAKPCGYRKMAEPFPVRKRSDYNPLNKSEYLMHVMQAIRKRT</sequence>
<accession>A0ABR5AKB7</accession>
<dbReference type="Pfam" id="PF22042">
    <property type="entry name" value="EF-G_D2"/>
    <property type="match status" value="1"/>
</dbReference>
<evidence type="ECO:0000313" key="5">
    <source>
        <dbReference type="EMBL" id="KIL41477.1"/>
    </source>
</evidence>
<dbReference type="PRINTS" id="PR01037">
    <property type="entry name" value="TCRTETOQM"/>
</dbReference>
<name>A0ABR5AKB7_9BACL</name>
<dbReference type="Gene3D" id="3.30.70.870">
    <property type="entry name" value="Elongation Factor G (Translational Gtpase), domain 3"/>
    <property type="match status" value="1"/>
</dbReference>
<keyword evidence="6" id="KW-1185">Reference proteome</keyword>
<dbReference type="Proteomes" id="UP000031967">
    <property type="component" value="Unassembled WGS sequence"/>
</dbReference>
<keyword evidence="1" id="KW-0547">Nucleotide-binding</keyword>
<dbReference type="EMBL" id="JXAK01000008">
    <property type="protein sequence ID" value="KIL41477.1"/>
    <property type="molecule type" value="Genomic_DNA"/>
</dbReference>
<dbReference type="SUPFAM" id="SSF52540">
    <property type="entry name" value="P-loop containing nucleoside triphosphate hydrolases"/>
    <property type="match status" value="1"/>
</dbReference>
<dbReference type="PANTHER" id="PTHR43261:SF1">
    <property type="entry name" value="RIBOSOME-RELEASING FACTOR 2, MITOCHONDRIAL"/>
    <property type="match status" value="1"/>
</dbReference>
<dbReference type="SUPFAM" id="SSF50447">
    <property type="entry name" value="Translation proteins"/>
    <property type="match status" value="1"/>
</dbReference>
<dbReference type="PROSITE" id="PS00301">
    <property type="entry name" value="G_TR_1"/>
    <property type="match status" value="1"/>
</dbReference>
<evidence type="ECO:0000313" key="6">
    <source>
        <dbReference type="Proteomes" id="UP000031967"/>
    </source>
</evidence>
<dbReference type="PANTHER" id="PTHR43261">
    <property type="entry name" value="TRANSLATION ELONGATION FACTOR G-RELATED"/>
    <property type="match status" value="1"/>
</dbReference>
<dbReference type="InterPro" id="IPR009000">
    <property type="entry name" value="Transl_B-barrel_sf"/>
</dbReference>
<dbReference type="InterPro" id="IPR027417">
    <property type="entry name" value="P-loop_NTPase"/>
</dbReference>
<dbReference type="SMART" id="SM00889">
    <property type="entry name" value="EFG_IV"/>
    <property type="match status" value="1"/>
</dbReference>
<dbReference type="Pfam" id="PF03764">
    <property type="entry name" value="EFG_IV"/>
    <property type="match status" value="1"/>
</dbReference>
<dbReference type="InterPro" id="IPR031157">
    <property type="entry name" value="G_TR_CS"/>
</dbReference>
<dbReference type="InterPro" id="IPR041095">
    <property type="entry name" value="EFG_II"/>
</dbReference>